<accession>A0AA37WM12</accession>
<dbReference type="AlphaFoldDB" id="A0AA37WM12"/>
<dbReference type="Proteomes" id="UP001156870">
    <property type="component" value="Unassembled WGS sequence"/>
</dbReference>
<name>A0AA37WM12_9GAMM</name>
<evidence type="ECO:0000313" key="2">
    <source>
        <dbReference type="Proteomes" id="UP001156870"/>
    </source>
</evidence>
<proteinExistence type="predicted"/>
<dbReference type="EMBL" id="BSPD01000005">
    <property type="protein sequence ID" value="GLS24441.1"/>
    <property type="molecule type" value="Genomic_DNA"/>
</dbReference>
<protein>
    <recommendedName>
        <fullName evidence="3">Cytochrome c domain-containing protein</fullName>
    </recommendedName>
</protein>
<reference evidence="1 2" key="1">
    <citation type="journal article" date="2014" name="Int. J. Syst. Evol. Microbiol.">
        <title>Complete genome sequence of Corynebacterium casei LMG S-19264T (=DSM 44701T), isolated from a smear-ripened cheese.</title>
        <authorList>
            <consortium name="US DOE Joint Genome Institute (JGI-PGF)"/>
            <person name="Walter F."/>
            <person name="Albersmeier A."/>
            <person name="Kalinowski J."/>
            <person name="Ruckert C."/>
        </authorList>
    </citation>
    <scope>NUCLEOTIDE SEQUENCE [LARGE SCALE GENOMIC DNA]</scope>
    <source>
        <strain evidence="1 2">NBRC 110095</strain>
    </source>
</reference>
<evidence type="ECO:0008006" key="3">
    <source>
        <dbReference type="Google" id="ProtNLM"/>
    </source>
</evidence>
<organism evidence="1 2">
    <name type="scientific">Marinibactrum halimedae</name>
    <dbReference type="NCBI Taxonomy" id="1444977"/>
    <lineage>
        <taxon>Bacteria</taxon>
        <taxon>Pseudomonadati</taxon>
        <taxon>Pseudomonadota</taxon>
        <taxon>Gammaproteobacteria</taxon>
        <taxon>Cellvibrionales</taxon>
        <taxon>Cellvibrionaceae</taxon>
        <taxon>Marinibactrum</taxon>
    </lineage>
</organism>
<evidence type="ECO:0000313" key="1">
    <source>
        <dbReference type="EMBL" id="GLS24441.1"/>
    </source>
</evidence>
<sequence length="485" mass="54755">MGCSFSHDETAVSINRSSVSDKLHQVEQRLYHSGGVVNEKEMCPKTPFDTITPVANLNPPAPTGTPEMTISGVDDFIQQNNITTIDALLKTFPDHYRTNFSLVEHTRATGQSDLEHPRIVLFGSDGRFLLNIGTKPDDPLYNALDVAELNTTTGHWEFSVFDFSQEKPILTRNDPSCNECHGSQNSRPVWGSFQEWTGVFGDSFVDGPRPEALDDTHADKMNRIIFEKDDTPRMDFLLWEPVPLVRGGSRLIARHDFGPELLLSNIAMGSANALGSFLRLSQKQPENYRALRKALVLAYYKKRSEKNRYFVKVNHSKEIWNYSNLMKDKVRKTLSESQAGFNGYDELSLDNLLSSLQLETSEAFSLATLHSTETPNPNWNTTTSDLYDLLMLQVLDDLRSEDTNVDTILAKTKPGYGVFECPDTAATIADLVDFKMLHLFQLAGESRYDVNWVYYPKDVDDIYDQVFLPIAEELIPYLVESSPQA</sequence>
<keyword evidence="2" id="KW-1185">Reference proteome</keyword>
<comment type="caution">
    <text evidence="1">The sequence shown here is derived from an EMBL/GenBank/DDBJ whole genome shotgun (WGS) entry which is preliminary data.</text>
</comment>
<gene>
    <name evidence="1" type="ORF">GCM10007877_01520</name>
</gene>